<dbReference type="Pfam" id="PF02752">
    <property type="entry name" value="Arrestin_C"/>
    <property type="match status" value="1"/>
</dbReference>
<dbReference type="AlphaFoldDB" id="A0A9Q9EG20"/>
<gene>
    <name evidence="3" type="ORF">Slin15195_G028640</name>
</gene>
<evidence type="ECO:0000313" key="3">
    <source>
        <dbReference type="EMBL" id="USW49545.1"/>
    </source>
</evidence>
<sequence>MAVSYRSSTYGLLYYDPAKHHNENDKPQRVYRPRRVGPGRVCIRSIDPKKDRDGLYVPIPFPPKEATPLKRESFNLKLASTRENARRFLKSVISATPANDSQLEQKKDNAWKRRSWSPTKRSNSQQSSEGGTGPRDSATGHAAEDQLSTVASRTATAPSTTMRGNIRHSIGGPINAQLQRPRLSSVAGDGSTPSIQSVASSNGSGTTTPRTGSNIIESAVIPNLNLDDEKPIVAGNGVAVGIHLAEPVLFLQGFENSDNQPGNTAMLRGGLHLRISKSAKIKAITLKFKGTAVTKWPEGIPPRKVDFEERDTIMSHTWPFFNAQFESAERGTNADHVQLSKDGVSSTVTRLDPLGRSTDSNSSVYLNSREAKKLALSVNQSRSFGKGEAPSGPTVAAKGYRTFLPGDYIYNFEMPIDSRLPETIDVELGSVKYELEAVIERSGAFRSNLMGNKEVTIIRAPAEGSLECVEPIAISRNWEDQLHYDIVISGKSFPLGTQVPIAFKLTPLAKVQCHRIKVLVTENIEYFCSNKRVHRMEPTRKVQLFEKRADSAPTSTFPGSTMRVTSGGGIPHDQRAAAARGEDVIPNDTTNLLGNLNMGDSHIGPTEMEFNVQLPSCHTMKDRDRTQRLHFDTTYQNIQVHHWIKIVMRLSKPDVNDPTKRRHFEISIDSPFHILSCRATQANTSLPAYTSPEAGPTSTTLSECGCPGAAQRRNSPPNLVPALNALNAQQSSRQNSTATPLSPGLTRPPTVHARDAHIGRPQSIDRPIHLLRAPSFNPPPFSEEEPPPALITPPPQYDSIASPTSGLADYFARLSDAYEEEDSSGDESRPGRVNVPLTPGGRINRSVDLGRGWAPLSTQMPLSLPRRQV</sequence>
<feature type="compositionally biased region" description="Polar residues" evidence="1">
    <location>
        <begin position="116"/>
        <end position="129"/>
    </location>
</feature>
<organism evidence="3 4">
    <name type="scientific">Septoria linicola</name>
    <dbReference type="NCBI Taxonomy" id="215465"/>
    <lineage>
        <taxon>Eukaryota</taxon>
        <taxon>Fungi</taxon>
        <taxon>Dikarya</taxon>
        <taxon>Ascomycota</taxon>
        <taxon>Pezizomycotina</taxon>
        <taxon>Dothideomycetes</taxon>
        <taxon>Dothideomycetidae</taxon>
        <taxon>Mycosphaerellales</taxon>
        <taxon>Mycosphaerellaceae</taxon>
        <taxon>Septoria</taxon>
    </lineage>
</organism>
<dbReference type="Gene3D" id="2.60.40.640">
    <property type="match status" value="1"/>
</dbReference>
<reference evidence="3" key="1">
    <citation type="submission" date="2022-06" db="EMBL/GenBank/DDBJ databases">
        <title>Complete genome sequences of two strains of the flax pathogen Septoria linicola.</title>
        <authorList>
            <person name="Lapalu N."/>
            <person name="Simon A."/>
            <person name="Demenou B."/>
            <person name="Paumier D."/>
            <person name="Guillot M.-P."/>
            <person name="Gout L."/>
            <person name="Valade R."/>
        </authorList>
    </citation>
    <scope>NUCLEOTIDE SEQUENCE</scope>
    <source>
        <strain evidence="3">SE15195</strain>
    </source>
</reference>
<feature type="region of interest" description="Disordered" evidence="1">
    <location>
        <begin position="549"/>
        <end position="573"/>
    </location>
</feature>
<feature type="domain" description="Arrestin C-terminal-like" evidence="2">
    <location>
        <begin position="478"/>
        <end position="679"/>
    </location>
</feature>
<dbReference type="SMART" id="SM01017">
    <property type="entry name" value="Arrestin_C"/>
    <property type="match status" value="1"/>
</dbReference>
<dbReference type="GO" id="GO:0005829">
    <property type="term" value="C:cytosol"/>
    <property type="evidence" value="ECO:0007669"/>
    <property type="project" value="TreeGrafter"/>
</dbReference>
<feature type="compositionally biased region" description="Polar residues" evidence="1">
    <location>
        <begin position="146"/>
        <end position="163"/>
    </location>
</feature>
<proteinExistence type="predicted"/>
<dbReference type="InterPro" id="IPR050357">
    <property type="entry name" value="Arrestin_domain-protein"/>
</dbReference>
<evidence type="ECO:0000259" key="2">
    <source>
        <dbReference type="SMART" id="SM01017"/>
    </source>
</evidence>
<feature type="region of interest" description="Disordered" evidence="1">
    <location>
        <begin position="99"/>
        <end position="213"/>
    </location>
</feature>
<feature type="region of interest" description="Disordered" evidence="1">
    <location>
        <begin position="687"/>
        <end position="752"/>
    </location>
</feature>
<keyword evidence="4" id="KW-1185">Reference proteome</keyword>
<dbReference type="GO" id="GO:0070086">
    <property type="term" value="P:ubiquitin-dependent endocytosis"/>
    <property type="evidence" value="ECO:0007669"/>
    <property type="project" value="TreeGrafter"/>
</dbReference>
<dbReference type="Proteomes" id="UP001056384">
    <property type="component" value="Chromosome 2"/>
</dbReference>
<dbReference type="PANTHER" id="PTHR11188:SF174">
    <property type="entry name" value="ARRESTIN-RELATED TRAFFICKING ADAPTER 10-RELATED"/>
    <property type="match status" value="1"/>
</dbReference>
<feature type="region of interest" description="Disordered" evidence="1">
    <location>
        <begin position="815"/>
        <end position="869"/>
    </location>
</feature>
<dbReference type="PANTHER" id="PTHR11188">
    <property type="entry name" value="ARRESTIN DOMAIN CONTAINING PROTEIN"/>
    <property type="match status" value="1"/>
</dbReference>
<name>A0A9Q9EG20_9PEZI</name>
<dbReference type="InterPro" id="IPR011022">
    <property type="entry name" value="Arrestin_C-like"/>
</dbReference>
<accession>A0A9Q9EG20</accession>
<dbReference type="GO" id="GO:0030674">
    <property type="term" value="F:protein-macromolecule adaptor activity"/>
    <property type="evidence" value="ECO:0007669"/>
    <property type="project" value="TreeGrafter"/>
</dbReference>
<protein>
    <submittedName>
        <fullName evidence="3">Arrestin-like domain, immunoglobulin E-set</fullName>
    </submittedName>
</protein>
<dbReference type="EMBL" id="CP099419">
    <property type="protein sequence ID" value="USW49545.1"/>
    <property type="molecule type" value="Genomic_DNA"/>
</dbReference>
<feature type="compositionally biased region" description="Polar residues" evidence="1">
    <location>
        <begin position="726"/>
        <end position="740"/>
    </location>
</feature>
<dbReference type="OrthoDB" id="2238745at2759"/>
<feature type="compositionally biased region" description="Polar residues" evidence="1">
    <location>
        <begin position="552"/>
        <end position="564"/>
    </location>
</feature>
<dbReference type="SUPFAM" id="SSF81296">
    <property type="entry name" value="E set domains"/>
    <property type="match status" value="1"/>
</dbReference>
<evidence type="ECO:0000256" key="1">
    <source>
        <dbReference type="SAM" id="MobiDB-lite"/>
    </source>
</evidence>
<evidence type="ECO:0000313" key="4">
    <source>
        <dbReference type="Proteomes" id="UP001056384"/>
    </source>
</evidence>
<feature type="compositionally biased region" description="Polar residues" evidence="1">
    <location>
        <begin position="191"/>
        <end position="213"/>
    </location>
</feature>
<dbReference type="InterPro" id="IPR014752">
    <property type="entry name" value="Arrestin-like_C"/>
</dbReference>
<dbReference type="InterPro" id="IPR014756">
    <property type="entry name" value="Ig_E-set"/>
</dbReference>
<dbReference type="GO" id="GO:0031625">
    <property type="term" value="F:ubiquitin protein ligase binding"/>
    <property type="evidence" value="ECO:0007669"/>
    <property type="project" value="TreeGrafter"/>
</dbReference>